<accession>A0A0G1BBT1</accession>
<name>A0A0G1BBT1_9BACT</name>
<sequence length="71" mass="8430">MQFSTYMYLEKWLNKSKKCVTWGKGVDSVDIFYLRIRDNADVLMNTSLFALDFITVQVLTNRRKTRIIGYI</sequence>
<proteinExistence type="predicted"/>
<organism evidence="1 2">
    <name type="scientific">Candidatus Magasanikbacteria bacterium GW2011_GWE2_42_7</name>
    <dbReference type="NCBI Taxonomy" id="1619052"/>
    <lineage>
        <taxon>Bacteria</taxon>
        <taxon>Candidatus Magasanikiibacteriota</taxon>
    </lineage>
</organism>
<dbReference type="EMBL" id="LCEK01000042">
    <property type="protein sequence ID" value="KKS70835.1"/>
    <property type="molecule type" value="Genomic_DNA"/>
</dbReference>
<gene>
    <name evidence="1" type="ORF">UV42_C0042G0007</name>
</gene>
<protein>
    <submittedName>
        <fullName evidence="1">Uncharacterized protein</fullName>
    </submittedName>
</protein>
<reference evidence="1 2" key="1">
    <citation type="journal article" date="2015" name="Nature">
        <title>rRNA introns, odd ribosomes, and small enigmatic genomes across a large radiation of phyla.</title>
        <authorList>
            <person name="Brown C.T."/>
            <person name="Hug L.A."/>
            <person name="Thomas B.C."/>
            <person name="Sharon I."/>
            <person name="Castelle C.J."/>
            <person name="Singh A."/>
            <person name="Wilkins M.J."/>
            <person name="Williams K.H."/>
            <person name="Banfield J.F."/>
        </authorList>
    </citation>
    <scope>NUCLEOTIDE SEQUENCE [LARGE SCALE GENOMIC DNA]</scope>
</reference>
<evidence type="ECO:0000313" key="1">
    <source>
        <dbReference type="EMBL" id="KKS70835.1"/>
    </source>
</evidence>
<evidence type="ECO:0000313" key="2">
    <source>
        <dbReference type="Proteomes" id="UP000033867"/>
    </source>
</evidence>
<dbReference type="Proteomes" id="UP000033867">
    <property type="component" value="Unassembled WGS sequence"/>
</dbReference>
<comment type="caution">
    <text evidence="1">The sequence shown here is derived from an EMBL/GenBank/DDBJ whole genome shotgun (WGS) entry which is preliminary data.</text>
</comment>
<dbReference type="AlphaFoldDB" id="A0A0G1BBT1"/>